<dbReference type="AlphaFoldDB" id="A0A9P7G4E5"/>
<protein>
    <submittedName>
        <fullName evidence="1">Uncharacterized protein</fullName>
    </submittedName>
</protein>
<comment type="caution">
    <text evidence="1">The sequence shown here is derived from an EMBL/GenBank/DDBJ whole genome shotgun (WGS) entry which is preliminary data.</text>
</comment>
<evidence type="ECO:0000313" key="1">
    <source>
        <dbReference type="EMBL" id="KAG5640302.1"/>
    </source>
</evidence>
<accession>A0A9P7G4E5</accession>
<reference evidence="1" key="1">
    <citation type="submission" date="2020-07" db="EMBL/GenBank/DDBJ databases">
        <authorList>
            <person name="Nieuwenhuis M."/>
            <person name="Van De Peppel L.J.J."/>
        </authorList>
    </citation>
    <scope>NUCLEOTIDE SEQUENCE</scope>
    <source>
        <strain evidence="1">AP01</strain>
        <tissue evidence="1">Mycelium</tissue>
    </source>
</reference>
<organism evidence="1 2">
    <name type="scientific">Asterophora parasitica</name>
    <dbReference type="NCBI Taxonomy" id="117018"/>
    <lineage>
        <taxon>Eukaryota</taxon>
        <taxon>Fungi</taxon>
        <taxon>Dikarya</taxon>
        <taxon>Basidiomycota</taxon>
        <taxon>Agaricomycotina</taxon>
        <taxon>Agaricomycetes</taxon>
        <taxon>Agaricomycetidae</taxon>
        <taxon>Agaricales</taxon>
        <taxon>Tricholomatineae</taxon>
        <taxon>Lyophyllaceae</taxon>
        <taxon>Asterophora</taxon>
    </lineage>
</organism>
<dbReference type="Proteomes" id="UP000775547">
    <property type="component" value="Unassembled WGS sequence"/>
</dbReference>
<sequence length="163" mass="18311">MFRPINYDALHELAPYEQRLTFFVTTKDLPDDYEYNHANGFGDTDDTNVPSVTGLVATKTEAVDEERTLDPGKPVQINAGAKHPSHQTRRYVNTVRPRSTPDLSTTSDGGQVTRRYVGTHAMSQMHALGQPVECTINMRLESHTEPFKLVMDTGSHDTYMDIL</sequence>
<gene>
    <name evidence="1" type="ORF">DXG03_009324</name>
</gene>
<evidence type="ECO:0000313" key="2">
    <source>
        <dbReference type="Proteomes" id="UP000775547"/>
    </source>
</evidence>
<reference evidence="1" key="2">
    <citation type="submission" date="2021-10" db="EMBL/GenBank/DDBJ databases">
        <title>Phylogenomics reveals ancestral predisposition of the termite-cultivated fungus Termitomyces towards a domesticated lifestyle.</title>
        <authorList>
            <person name="Auxier B."/>
            <person name="Grum-Grzhimaylo A."/>
            <person name="Cardenas M.E."/>
            <person name="Lodge J.D."/>
            <person name="Laessoe T."/>
            <person name="Pedersen O."/>
            <person name="Smith M.E."/>
            <person name="Kuyper T.W."/>
            <person name="Franco-Molano E.A."/>
            <person name="Baroni T.J."/>
            <person name="Aanen D.K."/>
        </authorList>
    </citation>
    <scope>NUCLEOTIDE SEQUENCE</scope>
    <source>
        <strain evidence="1">AP01</strain>
        <tissue evidence="1">Mycelium</tissue>
    </source>
</reference>
<keyword evidence="2" id="KW-1185">Reference proteome</keyword>
<dbReference type="EMBL" id="JABCKV010000879">
    <property type="protein sequence ID" value="KAG5640302.1"/>
    <property type="molecule type" value="Genomic_DNA"/>
</dbReference>
<proteinExistence type="predicted"/>
<name>A0A9P7G4E5_9AGAR</name>